<name>A0A5J5BLE7_9ASTE</name>
<protein>
    <submittedName>
        <fullName evidence="1">Uncharacterized protein</fullName>
    </submittedName>
</protein>
<proteinExistence type="predicted"/>
<gene>
    <name evidence="1" type="ORF">F0562_021868</name>
</gene>
<keyword evidence="2" id="KW-1185">Reference proteome</keyword>
<sequence length="73" mass="8134">MPVVKELCGLDNVKRNKNHNMVMQGIGVTLKLLSLRQKGETSGSNLFYSPLNFLSFESLFQTWSSTKIGGEVD</sequence>
<evidence type="ECO:0000313" key="2">
    <source>
        <dbReference type="Proteomes" id="UP000325577"/>
    </source>
</evidence>
<accession>A0A5J5BLE7</accession>
<reference evidence="1 2" key="1">
    <citation type="submission" date="2019-09" db="EMBL/GenBank/DDBJ databases">
        <title>A chromosome-level genome assembly of the Chinese tupelo Nyssa sinensis.</title>
        <authorList>
            <person name="Yang X."/>
            <person name="Kang M."/>
            <person name="Yang Y."/>
            <person name="Xiong H."/>
            <person name="Wang M."/>
            <person name="Zhang Z."/>
            <person name="Wang Z."/>
            <person name="Wu H."/>
            <person name="Ma T."/>
            <person name="Liu J."/>
            <person name="Xi Z."/>
        </authorList>
    </citation>
    <scope>NUCLEOTIDE SEQUENCE [LARGE SCALE GENOMIC DNA]</scope>
    <source>
        <strain evidence="1">J267</strain>
        <tissue evidence="1">Leaf</tissue>
    </source>
</reference>
<dbReference type="AlphaFoldDB" id="A0A5J5BLE7"/>
<organism evidence="1 2">
    <name type="scientific">Nyssa sinensis</name>
    <dbReference type="NCBI Taxonomy" id="561372"/>
    <lineage>
        <taxon>Eukaryota</taxon>
        <taxon>Viridiplantae</taxon>
        <taxon>Streptophyta</taxon>
        <taxon>Embryophyta</taxon>
        <taxon>Tracheophyta</taxon>
        <taxon>Spermatophyta</taxon>
        <taxon>Magnoliopsida</taxon>
        <taxon>eudicotyledons</taxon>
        <taxon>Gunneridae</taxon>
        <taxon>Pentapetalae</taxon>
        <taxon>asterids</taxon>
        <taxon>Cornales</taxon>
        <taxon>Nyssaceae</taxon>
        <taxon>Nyssa</taxon>
    </lineage>
</organism>
<dbReference type="EMBL" id="CM018034">
    <property type="protein sequence ID" value="KAA8543955.1"/>
    <property type="molecule type" value="Genomic_DNA"/>
</dbReference>
<dbReference type="Proteomes" id="UP000325577">
    <property type="component" value="Linkage Group LG11"/>
</dbReference>
<evidence type="ECO:0000313" key="1">
    <source>
        <dbReference type="EMBL" id="KAA8543955.1"/>
    </source>
</evidence>